<dbReference type="InterPro" id="IPR005184">
    <property type="entry name" value="DUF306_Meta_HslJ"/>
</dbReference>
<dbReference type="RefSeq" id="WP_160064520.1">
    <property type="nucleotide sequence ID" value="NZ_JBAKBA010000001.1"/>
</dbReference>
<comment type="caution">
    <text evidence="3">The sequence shown here is derived from an EMBL/GenBank/DDBJ whole genome shotgun (WGS) entry which is preliminary data.</text>
</comment>
<dbReference type="Gene3D" id="2.40.128.270">
    <property type="match status" value="1"/>
</dbReference>
<evidence type="ECO:0000256" key="1">
    <source>
        <dbReference type="SAM" id="SignalP"/>
    </source>
</evidence>
<evidence type="ECO:0000313" key="3">
    <source>
        <dbReference type="EMBL" id="MEL0657654.1"/>
    </source>
</evidence>
<dbReference type="Pfam" id="PF03724">
    <property type="entry name" value="META"/>
    <property type="match status" value="1"/>
</dbReference>
<name>A0ABU9H732_9GAMM</name>
<organism evidence="3 4">
    <name type="scientific">Psychromonas arctica</name>
    <dbReference type="NCBI Taxonomy" id="168275"/>
    <lineage>
        <taxon>Bacteria</taxon>
        <taxon>Pseudomonadati</taxon>
        <taxon>Pseudomonadota</taxon>
        <taxon>Gammaproteobacteria</taxon>
        <taxon>Alteromonadales</taxon>
        <taxon>Psychromonadaceae</taxon>
        <taxon>Psychromonas</taxon>
    </lineage>
</organism>
<evidence type="ECO:0000259" key="2">
    <source>
        <dbReference type="Pfam" id="PF03724"/>
    </source>
</evidence>
<feature type="domain" description="DUF306" evidence="2">
    <location>
        <begin position="34"/>
        <end position="135"/>
    </location>
</feature>
<sequence length="143" mass="16118">MKTVKIMMLMLSTIILGACTAETQIIPQKVNLSQLQHNWKLTHVDNIQLATVIKSTLKIEADNKTSGNLSCNSFFGEAKFVDNQLRIEKMANTRKMCDELKNSVEMDVSEVLSNWANVMIDNETLIVSNKKHSLTYQLADSLN</sequence>
<accession>A0ABU9H732</accession>
<dbReference type="InterPro" id="IPR038670">
    <property type="entry name" value="HslJ-like_sf"/>
</dbReference>
<dbReference type="Proteomes" id="UP001366060">
    <property type="component" value="Unassembled WGS sequence"/>
</dbReference>
<keyword evidence="1" id="KW-0732">Signal</keyword>
<evidence type="ECO:0000313" key="4">
    <source>
        <dbReference type="Proteomes" id="UP001366060"/>
    </source>
</evidence>
<feature type="chain" id="PRO_5046670184" evidence="1">
    <location>
        <begin position="21"/>
        <end position="143"/>
    </location>
</feature>
<dbReference type="PANTHER" id="PTHR35535">
    <property type="entry name" value="HEAT SHOCK PROTEIN HSLJ"/>
    <property type="match status" value="1"/>
</dbReference>
<dbReference type="EMBL" id="JBAKBA010000001">
    <property type="protein sequence ID" value="MEL0657654.1"/>
    <property type="molecule type" value="Genomic_DNA"/>
</dbReference>
<proteinExistence type="predicted"/>
<dbReference type="PANTHER" id="PTHR35535:SF1">
    <property type="entry name" value="HEAT SHOCK PROTEIN HSLJ"/>
    <property type="match status" value="1"/>
</dbReference>
<dbReference type="InterPro" id="IPR053147">
    <property type="entry name" value="Hsp_HslJ-like"/>
</dbReference>
<dbReference type="PROSITE" id="PS51257">
    <property type="entry name" value="PROKAR_LIPOPROTEIN"/>
    <property type="match status" value="1"/>
</dbReference>
<gene>
    <name evidence="3" type="ORF">V6255_00755</name>
</gene>
<keyword evidence="4" id="KW-1185">Reference proteome</keyword>
<protein>
    <submittedName>
        <fullName evidence="3">META domain-containing protein</fullName>
    </submittedName>
</protein>
<feature type="signal peptide" evidence="1">
    <location>
        <begin position="1"/>
        <end position="20"/>
    </location>
</feature>
<reference evidence="3 4" key="1">
    <citation type="submission" date="2024-02" db="EMBL/GenBank/DDBJ databases">
        <title>Bacteria isolated from the canopy kelp, Nereocystis luetkeana.</title>
        <authorList>
            <person name="Pfister C.A."/>
            <person name="Younker I.T."/>
            <person name="Light S.H."/>
        </authorList>
    </citation>
    <scope>NUCLEOTIDE SEQUENCE [LARGE SCALE GENOMIC DNA]</scope>
    <source>
        <strain evidence="3 4">TI.2.07</strain>
    </source>
</reference>